<name>A0AAW5UQS4_9BACT</name>
<organism evidence="2 3">
    <name type="scientific">Segatella copri</name>
    <dbReference type="NCBI Taxonomy" id="165179"/>
    <lineage>
        <taxon>Bacteria</taxon>
        <taxon>Pseudomonadati</taxon>
        <taxon>Bacteroidota</taxon>
        <taxon>Bacteroidia</taxon>
        <taxon>Bacteroidales</taxon>
        <taxon>Prevotellaceae</taxon>
        <taxon>Segatella</taxon>
    </lineage>
</organism>
<dbReference type="EMBL" id="JAPDVH010000001">
    <property type="protein sequence ID" value="MCW4155760.1"/>
    <property type="molecule type" value="Genomic_DNA"/>
</dbReference>
<keyword evidence="1" id="KW-0812">Transmembrane</keyword>
<sequence>MKLFKYSYWLYEYNFWVVCISSLLLILFGAKQYLISVLLPLSFFAMAYASRKKHSMNIFDMFIVLILISTVISWAINDYRFKSVLIFRHIMGPISYMMVYFVGRNLSVEKSYKVFETSLLPALITSVFGIYCFFFPPSWYFSIMEDGALASLEALRLHSIFPSPYQLAYLDCFLLGYIFFRIFQYNDSLKKYKYHIVVFVITLIFCMMRAPMVGVALYLFFGLLLSSIVKGNFKKLINVLIGLIVMIGVMFVVLKNTNAQYVDYLAEKFEIVSDKNSTFVEDRYKLVEADESFFGDGAGRHNLWADDFNVGTSIRDGEYQKLMQEVGYFGQYIYIALIVLVILKSMKNYRYLLFEMSTMIFLLVSMIGACPLSTGDKSSFVFWLVMGRVASFRKTKLRDSKFNDFRSNQSIINVRI</sequence>
<feature type="transmembrane region" description="Helical" evidence="1">
    <location>
        <begin position="236"/>
        <end position="254"/>
    </location>
</feature>
<feature type="transmembrane region" description="Helical" evidence="1">
    <location>
        <begin position="165"/>
        <end position="184"/>
    </location>
</feature>
<comment type="caution">
    <text evidence="2">The sequence shown here is derived from an EMBL/GenBank/DDBJ whole genome shotgun (WGS) entry which is preliminary data.</text>
</comment>
<feature type="transmembrane region" description="Helical" evidence="1">
    <location>
        <begin position="9"/>
        <end position="27"/>
    </location>
</feature>
<keyword evidence="1" id="KW-1133">Transmembrane helix</keyword>
<feature type="transmembrane region" description="Helical" evidence="1">
    <location>
        <begin position="349"/>
        <end position="370"/>
    </location>
</feature>
<feature type="transmembrane region" description="Helical" evidence="1">
    <location>
        <begin position="326"/>
        <end position="343"/>
    </location>
</feature>
<evidence type="ECO:0000256" key="1">
    <source>
        <dbReference type="SAM" id="Phobius"/>
    </source>
</evidence>
<dbReference type="Proteomes" id="UP001209168">
    <property type="component" value="Unassembled WGS sequence"/>
</dbReference>
<reference evidence="2" key="1">
    <citation type="submission" date="2022-11" db="EMBL/GenBank/DDBJ databases">
        <title>Genomic repertoires linked with pathogenic potency of arthritogenic Prevotella copri isolated from the gut of rheumatoid arthritis patients.</title>
        <authorList>
            <person name="Nii T."/>
            <person name="Maeda Y."/>
            <person name="Motooka D."/>
            <person name="Naito M."/>
            <person name="Matsumoto Y."/>
            <person name="Ogawa T."/>
            <person name="Oguro-Igashira E."/>
            <person name="Kishikawa T."/>
            <person name="Yamashita M."/>
            <person name="Koizumi S."/>
            <person name="Kurakawa T."/>
            <person name="Okumura R."/>
            <person name="Kayama H."/>
            <person name="Murakami M."/>
            <person name="Sakaguchi T."/>
            <person name="Das B."/>
            <person name="Nakamura S."/>
            <person name="Okada Y."/>
            <person name="Kumanogoh A."/>
            <person name="Takeda K."/>
        </authorList>
    </citation>
    <scope>NUCLEOTIDE SEQUENCE</scope>
    <source>
        <strain evidence="2">H012_8</strain>
    </source>
</reference>
<feature type="transmembrane region" description="Helical" evidence="1">
    <location>
        <begin position="196"/>
        <end position="224"/>
    </location>
</feature>
<feature type="transmembrane region" description="Helical" evidence="1">
    <location>
        <begin position="83"/>
        <end position="102"/>
    </location>
</feature>
<feature type="transmembrane region" description="Helical" evidence="1">
    <location>
        <begin position="114"/>
        <end position="136"/>
    </location>
</feature>
<evidence type="ECO:0000313" key="3">
    <source>
        <dbReference type="Proteomes" id="UP001209168"/>
    </source>
</evidence>
<proteinExistence type="predicted"/>
<dbReference type="RefSeq" id="WP_264901158.1">
    <property type="nucleotide sequence ID" value="NZ_JAPDVH010000001.1"/>
</dbReference>
<evidence type="ECO:0000313" key="2">
    <source>
        <dbReference type="EMBL" id="MCW4155760.1"/>
    </source>
</evidence>
<keyword evidence="1" id="KW-0472">Membrane</keyword>
<dbReference type="AlphaFoldDB" id="A0AAW5UQS4"/>
<evidence type="ECO:0008006" key="4">
    <source>
        <dbReference type="Google" id="ProtNLM"/>
    </source>
</evidence>
<accession>A0AAW5UQS4</accession>
<gene>
    <name evidence="2" type="ORF">ONT23_09465</name>
</gene>
<feature type="transmembrane region" description="Helical" evidence="1">
    <location>
        <begin position="57"/>
        <end position="77"/>
    </location>
</feature>
<protein>
    <recommendedName>
        <fullName evidence="4">O-antigen ligase like membrane protein</fullName>
    </recommendedName>
</protein>